<proteinExistence type="predicted"/>
<dbReference type="SUPFAM" id="SSF55729">
    <property type="entry name" value="Acyl-CoA N-acyltransferases (Nat)"/>
    <property type="match status" value="1"/>
</dbReference>
<evidence type="ECO:0000313" key="3">
    <source>
        <dbReference type="Proteomes" id="UP000247973"/>
    </source>
</evidence>
<dbReference type="PANTHER" id="PTHR43792">
    <property type="entry name" value="GNAT FAMILY, PUTATIVE (AFU_ORTHOLOGUE AFUA_3G00765)-RELATED-RELATED"/>
    <property type="match status" value="1"/>
</dbReference>
<feature type="domain" description="N-acetyltransferase" evidence="1">
    <location>
        <begin position="228"/>
        <end position="391"/>
    </location>
</feature>
<comment type="caution">
    <text evidence="2">The sequence shown here is derived from an EMBL/GenBank/DDBJ whole genome shotgun (WGS) entry which is preliminary data.</text>
</comment>
<dbReference type="InterPro" id="IPR000182">
    <property type="entry name" value="GNAT_dom"/>
</dbReference>
<keyword evidence="2" id="KW-0808">Transferase</keyword>
<dbReference type="GO" id="GO:0016747">
    <property type="term" value="F:acyltransferase activity, transferring groups other than amino-acyl groups"/>
    <property type="evidence" value="ECO:0007669"/>
    <property type="project" value="InterPro"/>
</dbReference>
<dbReference type="InterPro" id="IPR016181">
    <property type="entry name" value="Acyl_CoA_acyltransferase"/>
</dbReference>
<gene>
    <name evidence="2" type="ORF">CLV62_11892</name>
</gene>
<dbReference type="InterPro" id="IPR051531">
    <property type="entry name" value="N-acetyltransferase"/>
</dbReference>
<accession>A0A2V3PTZ8</accession>
<dbReference type="Proteomes" id="UP000247973">
    <property type="component" value="Unassembled WGS sequence"/>
</dbReference>
<dbReference type="PANTHER" id="PTHR43792:SF1">
    <property type="entry name" value="N-ACETYLTRANSFERASE DOMAIN-CONTAINING PROTEIN"/>
    <property type="match status" value="1"/>
</dbReference>
<protein>
    <submittedName>
        <fullName evidence="2">RimJ/RimL family protein N-acetyltransferase</fullName>
    </submittedName>
</protein>
<dbReference type="RefSeq" id="WP_245904096.1">
    <property type="nucleotide sequence ID" value="NZ_QICL01000018.1"/>
</dbReference>
<dbReference type="Pfam" id="PF13302">
    <property type="entry name" value="Acetyltransf_3"/>
    <property type="match status" value="1"/>
</dbReference>
<sequence>MAKKKKQGHYCRVCGERKANEKFSGKGHAKHVCKECNALPQEKKNELQLLNQISKIAEKYPRSGKDWELLEKYSKNKKYPEAMEFAQMILGMSSRCSWEENQDNEEDEDDEFEDWQEENQYEDLFSETIAFSEVDEDLKDEISFDIYEITKDFILKKGYIPEEKDKQKIVNELCRDVSSLLGDELMPDDELNTLFDEILKDVIENLEQEGIKPVSYCESLLVLETERLQIRKFVPDDLSDLYAIMKKPEVMYAWGHGFTKNETRKWLNRQLTRHRKEGYGYFAVISKETGKLVGQAGLLKNKINEEDVVELGYIFDNLYWKQGYCMETVKTIVQFAFNKLQFDNLYCSIRPNNIPSIRIAEKIGMTKVGEHTILYRDKDMLHHIYILKNNNC</sequence>
<evidence type="ECO:0000259" key="1">
    <source>
        <dbReference type="PROSITE" id="PS51186"/>
    </source>
</evidence>
<name>A0A2V3PTZ8_9BACT</name>
<dbReference type="PROSITE" id="PS51186">
    <property type="entry name" value="GNAT"/>
    <property type="match status" value="1"/>
</dbReference>
<dbReference type="EMBL" id="QICL01000018">
    <property type="protein sequence ID" value="PXV62703.1"/>
    <property type="molecule type" value="Genomic_DNA"/>
</dbReference>
<dbReference type="AlphaFoldDB" id="A0A2V3PTZ8"/>
<evidence type="ECO:0000313" key="2">
    <source>
        <dbReference type="EMBL" id="PXV62703.1"/>
    </source>
</evidence>
<reference evidence="2 3" key="1">
    <citation type="submission" date="2018-03" db="EMBL/GenBank/DDBJ databases">
        <title>Genomic Encyclopedia of Archaeal and Bacterial Type Strains, Phase II (KMG-II): from individual species to whole genera.</title>
        <authorList>
            <person name="Goeker M."/>
        </authorList>
    </citation>
    <scope>NUCLEOTIDE SEQUENCE [LARGE SCALE GENOMIC DNA]</scope>
    <source>
        <strain evidence="2 3">DSM 100214</strain>
    </source>
</reference>
<keyword evidence="3" id="KW-1185">Reference proteome</keyword>
<dbReference type="Gene3D" id="3.40.630.30">
    <property type="match status" value="1"/>
</dbReference>
<organism evidence="2 3">
    <name type="scientific">Dysgonomonas alginatilytica</name>
    <dbReference type="NCBI Taxonomy" id="1605892"/>
    <lineage>
        <taxon>Bacteria</taxon>
        <taxon>Pseudomonadati</taxon>
        <taxon>Bacteroidota</taxon>
        <taxon>Bacteroidia</taxon>
        <taxon>Bacteroidales</taxon>
        <taxon>Dysgonomonadaceae</taxon>
        <taxon>Dysgonomonas</taxon>
    </lineage>
</organism>